<organism evidence="1 2">
    <name type="scientific">Priestia megaterium</name>
    <name type="common">Bacillus megaterium</name>
    <dbReference type="NCBI Taxonomy" id="1404"/>
    <lineage>
        <taxon>Bacteria</taxon>
        <taxon>Bacillati</taxon>
        <taxon>Bacillota</taxon>
        <taxon>Bacilli</taxon>
        <taxon>Bacillales</taxon>
        <taxon>Bacillaceae</taxon>
        <taxon>Priestia</taxon>
    </lineage>
</organism>
<gene>
    <name evidence="1" type="ORF">FDZ14_30655</name>
</gene>
<accession>A0A6M6E019</accession>
<evidence type="ECO:0000313" key="2">
    <source>
        <dbReference type="Proteomes" id="UP000501076"/>
    </source>
</evidence>
<dbReference type="Proteomes" id="UP000501076">
    <property type="component" value="Plasmid pFDU301A"/>
</dbReference>
<evidence type="ECO:0000313" key="1">
    <source>
        <dbReference type="EMBL" id="QJX80451.1"/>
    </source>
</evidence>
<proteinExistence type="predicted"/>
<dbReference type="RefSeq" id="WP_171778442.1">
    <property type="nucleotide sequence ID" value="NZ_CP045273.1"/>
</dbReference>
<name>A0A6M6E019_PRIMG</name>
<dbReference type="AlphaFoldDB" id="A0A6M6E019"/>
<dbReference type="EMBL" id="CP045273">
    <property type="protein sequence ID" value="QJX80451.1"/>
    <property type="molecule type" value="Genomic_DNA"/>
</dbReference>
<sequence length="163" mass="19177">MRENHLVVGIIDGEAVIRLRENSTIEEVKDEQFKYVEETELDLEKNDLTIYVIDPHPEVKQLHEVFDFNWGAMSTGIKILENASKFNRDNSYLVIKLSKREKSIRIYRDTVMEQVINEELSLLDTQSFRTDSDSLMIFKFNSSDKKESVTKVWNYSNELNHIN</sequence>
<reference evidence="1 2" key="1">
    <citation type="submission" date="2019-10" db="EMBL/GenBank/DDBJ databases">
        <title>Complete genome sequences for adaption low water activity.</title>
        <authorList>
            <person name="Zhao L."/>
            <person name="Zhong J."/>
        </authorList>
    </citation>
    <scope>NUCLEOTIDE SEQUENCE [LARGE SCALE GENOMIC DNA]</scope>
    <source>
        <strain evidence="1 2">FDU301</strain>
        <plasmid evidence="2">pfdu301a</plasmid>
    </source>
</reference>
<geneLocation type="plasmid" evidence="2">
    <name>pfdu301a</name>
</geneLocation>
<keyword evidence="1" id="KW-0614">Plasmid</keyword>
<protein>
    <submittedName>
        <fullName evidence="1">Uncharacterized protein</fullName>
    </submittedName>
</protein>